<dbReference type="Pfam" id="PF00535">
    <property type="entry name" value="Glycos_transf_2"/>
    <property type="match status" value="1"/>
</dbReference>
<keyword evidence="1" id="KW-0472">Membrane</keyword>
<keyword evidence="1" id="KW-0812">Transmembrane</keyword>
<keyword evidence="3" id="KW-0808">Transferase</keyword>
<evidence type="ECO:0000259" key="2">
    <source>
        <dbReference type="Pfam" id="PF00535"/>
    </source>
</evidence>
<dbReference type="PANTHER" id="PTHR48090">
    <property type="entry name" value="UNDECAPRENYL-PHOSPHATE 4-DEOXY-4-FORMAMIDO-L-ARABINOSE TRANSFERASE-RELATED"/>
    <property type="match status" value="1"/>
</dbReference>
<organism evidence="3 4">
    <name type="scientific">Ramlibacter tataouinensis (strain ATCC BAA-407 / DSM 14655 / LMG 21543 / TTB310)</name>
    <dbReference type="NCBI Taxonomy" id="365046"/>
    <lineage>
        <taxon>Bacteria</taxon>
        <taxon>Pseudomonadati</taxon>
        <taxon>Pseudomonadota</taxon>
        <taxon>Betaproteobacteria</taxon>
        <taxon>Burkholderiales</taxon>
        <taxon>Comamonadaceae</taxon>
        <taxon>Ramlibacter</taxon>
    </lineage>
</organism>
<dbReference type="PANTHER" id="PTHR48090:SF6">
    <property type="entry name" value="SLR5056 PROTEIN"/>
    <property type="match status" value="1"/>
</dbReference>
<dbReference type="PATRIC" id="fig|365046.3.peg.900"/>
<dbReference type="CDD" id="cd04179">
    <property type="entry name" value="DPM_DPG-synthase_like"/>
    <property type="match status" value="1"/>
</dbReference>
<evidence type="ECO:0000256" key="1">
    <source>
        <dbReference type="SAM" id="Phobius"/>
    </source>
</evidence>
<dbReference type="STRING" id="365046.Rta_08780"/>
<feature type="domain" description="Glycosyltransferase 2-like" evidence="2">
    <location>
        <begin position="23"/>
        <end position="183"/>
    </location>
</feature>
<dbReference type="RefSeq" id="WP_013900193.1">
    <property type="nucleotide sequence ID" value="NC_015677.1"/>
</dbReference>
<keyword evidence="4" id="KW-1185">Reference proteome</keyword>
<gene>
    <name evidence="3" type="ordered locus">Rta_08780</name>
</gene>
<evidence type="ECO:0000313" key="3">
    <source>
        <dbReference type="EMBL" id="AEG91960.1"/>
    </source>
</evidence>
<accession>F5XYX2</accession>
<evidence type="ECO:0000313" key="4">
    <source>
        <dbReference type="Proteomes" id="UP000008385"/>
    </source>
</evidence>
<dbReference type="eggNOG" id="COG1216">
    <property type="taxonomic scope" value="Bacteria"/>
</dbReference>
<feature type="transmembrane region" description="Helical" evidence="1">
    <location>
        <begin position="259"/>
        <end position="282"/>
    </location>
</feature>
<dbReference type="InterPro" id="IPR001173">
    <property type="entry name" value="Glyco_trans_2-like"/>
</dbReference>
<dbReference type="EMBL" id="CP000245">
    <property type="protein sequence ID" value="AEG91960.1"/>
    <property type="molecule type" value="Genomic_DNA"/>
</dbReference>
<dbReference type="GO" id="GO:0016740">
    <property type="term" value="F:transferase activity"/>
    <property type="evidence" value="ECO:0007669"/>
    <property type="project" value="UniProtKB-KW"/>
</dbReference>
<dbReference type="Gene3D" id="3.90.550.10">
    <property type="entry name" value="Spore Coat Polysaccharide Biosynthesis Protein SpsA, Chain A"/>
    <property type="match status" value="1"/>
</dbReference>
<dbReference type="HOGENOM" id="CLU_033536_1_1_4"/>
<reference evidence="4" key="1">
    <citation type="submission" date="2006-01" db="EMBL/GenBank/DDBJ databases">
        <title>Genome of the cyst-dividing bacterium Ramlibacter tataouinensis.</title>
        <authorList>
            <person name="Barakat M."/>
            <person name="Ortet P."/>
            <person name="De Luca G."/>
            <person name="Jourlin-Castelli C."/>
            <person name="Ansaldi M."/>
            <person name="Py B."/>
            <person name="Fichant G."/>
            <person name="Coutinho P."/>
            <person name="Voulhoux R."/>
            <person name="Bastien O."/>
            <person name="Roy S."/>
            <person name="Marechal E."/>
            <person name="Henrissat B."/>
            <person name="Quentin Y."/>
            <person name="Noirot P."/>
            <person name="Filloux A."/>
            <person name="Mejean V."/>
            <person name="DuBow M."/>
            <person name="Barras F."/>
            <person name="Heulin T."/>
        </authorList>
    </citation>
    <scope>NUCLEOTIDE SEQUENCE [LARGE SCALE GENOMIC DNA]</scope>
    <source>
        <strain evidence="4">ATCC BAA-407 / DSM 14655 / LMG 21543 / TTB310</strain>
    </source>
</reference>
<reference evidence="3 4" key="2">
    <citation type="journal article" date="2011" name="PLoS ONE">
        <title>The Cyst-Dividing Bacterium Ramlibacter tataouinensis TTB310 Genome Reveals a Well-Stocked Toolbox for Adaptation to a Desert Environment.</title>
        <authorList>
            <person name="De Luca G."/>
            <person name="Barakat M."/>
            <person name="Ortet P."/>
            <person name="Fochesato S."/>
            <person name="Jourlin-Castelli C."/>
            <person name="Ansaldi M."/>
            <person name="Py B."/>
            <person name="Fichant G."/>
            <person name="Coutinho P.M."/>
            <person name="Voulhoux R."/>
            <person name="Bastien O."/>
            <person name="Marechal E."/>
            <person name="Henrissat B."/>
            <person name="Quentin Y."/>
            <person name="Noirot P."/>
            <person name="Filloux A."/>
            <person name="Mejean V."/>
            <person name="Dubow M.S."/>
            <person name="Barras F."/>
            <person name="Barbe V."/>
            <person name="Weissenbach J."/>
            <person name="Mihalcescu I."/>
            <person name="Vermeglio A."/>
            <person name="Achouak W."/>
            <person name="Heulin T."/>
        </authorList>
    </citation>
    <scope>NUCLEOTIDE SEQUENCE [LARGE SCALE GENOMIC DNA]</scope>
    <source>
        <strain evidence="4">ATCC BAA-407 / DSM 14655 / LMG 21543 / TTB310</strain>
    </source>
</reference>
<dbReference type="SUPFAM" id="SSF53448">
    <property type="entry name" value="Nucleotide-diphospho-sugar transferases"/>
    <property type="match status" value="1"/>
</dbReference>
<proteinExistence type="predicted"/>
<name>F5XYX2_RAMTT</name>
<dbReference type="InterPro" id="IPR029044">
    <property type="entry name" value="Nucleotide-diphossugar_trans"/>
</dbReference>
<dbReference type="Proteomes" id="UP000008385">
    <property type="component" value="Chromosome"/>
</dbReference>
<feature type="transmembrane region" description="Helical" evidence="1">
    <location>
        <begin position="294"/>
        <end position="317"/>
    </location>
</feature>
<dbReference type="InterPro" id="IPR050256">
    <property type="entry name" value="Glycosyltransferase_2"/>
</dbReference>
<keyword evidence="1" id="KW-1133">Transmembrane helix</keyword>
<dbReference type="KEGG" id="rta:Rta_08780"/>
<dbReference type="AlphaFoldDB" id="F5XYX2"/>
<sequence length="341" mass="37849">MSMPLTLSFAETRRDAGSARVAVVVPSYKATRHILDVIGGMGSEVDRIYVVDDCCPERTGDFVERQNRDPRVRVLRNAANEGVGGAVMHGYKQAIADGYDVLVKMDSDGQMDPRMLPRLVQPIVQGQADYTKGNRFYDLKAIHRMPAVRIFGNAVLSFMSKVSTGYWGMFDPTNGYTAISARVAAHVPMDKISQRYFFETDMLFRLNILGAVVRDIPMDAIYGDETSHLRISRILPEFLAKHARNFGKRIFYNYFLRDLNIASLQLVAGSGLLAFGMVHGGYHWLRALSTGLPTAVGIIMVAALTTLVGFQLLLAFLSYDMSHVPREPIAEQLPASTHLPS</sequence>
<protein>
    <submittedName>
        <fullName evidence="3">Candidate b-glycosyltransferase, Glycosyltransferase Family 2</fullName>
    </submittedName>
</protein>